<organism evidence="2 3">
    <name type="scientific">Dentiscutata erythropus</name>
    <dbReference type="NCBI Taxonomy" id="1348616"/>
    <lineage>
        <taxon>Eukaryota</taxon>
        <taxon>Fungi</taxon>
        <taxon>Fungi incertae sedis</taxon>
        <taxon>Mucoromycota</taxon>
        <taxon>Glomeromycotina</taxon>
        <taxon>Glomeromycetes</taxon>
        <taxon>Diversisporales</taxon>
        <taxon>Gigasporaceae</taxon>
        <taxon>Dentiscutata</taxon>
    </lineage>
</organism>
<feature type="region of interest" description="Disordered" evidence="1">
    <location>
        <begin position="1"/>
        <end position="40"/>
    </location>
</feature>
<dbReference type="Proteomes" id="UP000789405">
    <property type="component" value="Unassembled WGS sequence"/>
</dbReference>
<evidence type="ECO:0000256" key="1">
    <source>
        <dbReference type="SAM" id="MobiDB-lite"/>
    </source>
</evidence>
<feature type="compositionally biased region" description="Basic residues" evidence="1">
    <location>
        <begin position="1"/>
        <end position="14"/>
    </location>
</feature>
<feature type="non-terminal residue" evidence="2">
    <location>
        <position position="1"/>
    </location>
</feature>
<dbReference type="AlphaFoldDB" id="A0A9N9HCC4"/>
<comment type="caution">
    <text evidence="2">The sequence shown here is derived from an EMBL/GenBank/DDBJ whole genome shotgun (WGS) entry which is preliminary data.</text>
</comment>
<proteinExistence type="predicted"/>
<dbReference type="EMBL" id="CAJVPY010007019">
    <property type="protein sequence ID" value="CAG8673872.1"/>
    <property type="molecule type" value="Genomic_DNA"/>
</dbReference>
<sequence>AQKQRMIKKLKNKFNKLNEHENQVEYSDTNLPRESQLTKN</sequence>
<name>A0A9N9HCC4_9GLOM</name>
<reference evidence="2" key="1">
    <citation type="submission" date="2021-06" db="EMBL/GenBank/DDBJ databases">
        <authorList>
            <person name="Kallberg Y."/>
            <person name="Tangrot J."/>
            <person name="Rosling A."/>
        </authorList>
    </citation>
    <scope>NUCLEOTIDE SEQUENCE</scope>
    <source>
        <strain evidence="2">MA453B</strain>
    </source>
</reference>
<gene>
    <name evidence="2" type="ORF">DERYTH_LOCUS11402</name>
</gene>
<accession>A0A9N9HCC4</accession>
<evidence type="ECO:0000313" key="3">
    <source>
        <dbReference type="Proteomes" id="UP000789405"/>
    </source>
</evidence>
<keyword evidence="3" id="KW-1185">Reference proteome</keyword>
<evidence type="ECO:0000313" key="2">
    <source>
        <dbReference type="EMBL" id="CAG8673872.1"/>
    </source>
</evidence>
<protein>
    <submittedName>
        <fullName evidence="2">11593_t:CDS:1</fullName>
    </submittedName>
</protein>
<feature type="compositionally biased region" description="Polar residues" evidence="1">
    <location>
        <begin position="24"/>
        <end position="40"/>
    </location>
</feature>